<name>A0A9D4B547_9SAUR</name>
<organism evidence="3 4">
    <name type="scientific">Mauremys mutica</name>
    <name type="common">yellowpond turtle</name>
    <dbReference type="NCBI Taxonomy" id="74926"/>
    <lineage>
        <taxon>Eukaryota</taxon>
        <taxon>Metazoa</taxon>
        <taxon>Chordata</taxon>
        <taxon>Craniata</taxon>
        <taxon>Vertebrata</taxon>
        <taxon>Euteleostomi</taxon>
        <taxon>Archelosauria</taxon>
        <taxon>Testudinata</taxon>
        <taxon>Testudines</taxon>
        <taxon>Cryptodira</taxon>
        <taxon>Durocryptodira</taxon>
        <taxon>Testudinoidea</taxon>
        <taxon>Geoemydidae</taxon>
        <taxon>Geoemydinae</taxon>
        <taxon>Mauremys</taxon>
    </lineage>
</organism>
<dbReference type="AlphaFoldDB" id="A0A9D4B547"/>
<reference evidence="3" key="1">
    <citation type="submission" date="2021-09" db="EMBL/GenBank/DDBJ databases">
        <title>The genome of Mauremys mutica provides insights into the evolution of semi-aquatic lifestyle.</title>
        <authorList>
            <person name="Gong S."/>
            <person name="Gao Y."/>
        </authorList>
    </citation>
    <scope>NUCLEOTIDE SEQUENCE</scope>
    <source>
        <strain evidence="3">MM-2020</strain>
        <tissue evidence="3">Muscle</tissue>
    </source>
</reference>
<keyword evidence="4" id="KW-1185">Reference proteome</keyword>
<protein>
    <recommendedName>
        <fullName evidence="2">HAT C-terminal dimerisation domain-containing protein</fullName>
    </recommendedName>
</protein>
<evidence type="ECO:0000259" key="2">
    <source>
        <dbReference type="Pfam" id="PF05699"/>
    </source>
</evidence>
<dbReference type="Pfam" id="PF05699">
    <property type="entry name" value="Dimer_Tnp_hAT"/>
    <property type="match status" value="1"/>
</dbReference>
<evidence type="ECO:0000313" key="4">
    <source>
        <dbReference type="Proteomes" id="UP000827986"/>
    </source>
</evidence>
<dbReference type="Proteomes" id="UP000827986">
    <property type="component" value="Unassembled WGS sequence"/>
</dbReference>
<feature type="region of interest" description="Disordered" evidence="1">
    <location>
        <begin position="103"/>
        <end position="126"/>
    </location>
</feature>
<dbReference type="InterPro" id="IPR008906">
    <property type="entry name" value="HATC_C_dom"/>
</dbReference>
<dbReference type="GO" id="GO:0046983">
    <property type="term" value="F:protein dimerization activity"/>
    <property type="evidence" value="ECO:0007669"/>
    <property type="project" value="InterPro"/>
</dbReference>
<gene>
    <name evidence="3" type="ORF">KIL84_001850</name>
</gene>
<proteinExistence type="predicted"/>
<feature type="non-terminal residue" evidence="3">
    <location>
        <position position="1"/>
    </location>
</feature>
<feature type="domain" description="HAT C-terminal dimerisation" evidence="2">
    <location>
        <begin position="23"/>
        <end position="77"/>
    </location>
</feature>
<feature type="compositionally biased region" description="Basic and acidic residues" evidence="1">
    <location>
        <begin position="115"/>
        <end position="126"/>
    </location>
</feature>
<accession>A0A9D4B547</accession>
<comment type="caution">
    <text evidence="3">The sequence shown here is derived from an EMBL/GenBank/DDBJ whole genome shotgun (WGS) entry which is preliminary data.</text>
</comment>
<evidence type="ECO:0000256" key="1">
    <source>
        <dbReference type="SAM" id="MobiDB-lite"/>
    </source>
</evidence>
<dbReference type="EMBL" id="JAHDVG010000469">
    <property type="protein sequence ID" value="KAH1180916.1"/>
    <property type="molecule type" value="Genomic_DNA"/>
</dbReference>
<evidence type="ECO:0000313" key="3">
    <source>
        <dbReference type="EMBL" id="KAH1180916.1"/>
    </source>
</evidence>
<sequence length="126" mass="14219">LEPSKNAHHRKVAEDFSREIDRNAVQYTDLAKAVEFVLCLPGTTVPVECVFSIMNDVWSPEKSHLNISTTKAVLCVRVHFSLDCTAFYDKLLKDEQTLSQIASSEKYNGHQAASHPEERQGKEQSQ</sequence>